<evidence type="ECO:0000313" key="2">
    <source>
        <dbReference type="EMBL" id="KKQ91767.1"/>
    </source>
</evidence>
<protein>
    <recommendedName>
        <fullName evidence="1">YprB ribonuclease H-like domain-containing protein</fullName>
    </recommendedName>
</protein>
<dbReference type="InterPro" id="IPR012337">
    <property type="entry name" value="RNaseH-like_sf"/>
</dbReference>
<feature type="domain" description="YprB ribonuclease H-like" evidence="1">
    <location>
        <begin position="55"/>
        <end position="167"/>
    </location>
</feature>
<gene>
    <name evidence="2" type="ORF">UT17_C0004G0115</name>
</gene>
<comment type="caution">
    <text evidence="2">The sequence shown here is derived from an EMBL/GenBank/DDBJ whole genome shotgun (WGS) entry which is preliminary data.</text>
</comment>
<dbReference type="Gene3D" id="3.30.420.10">
    <property type="entry name" value="Ribonuclease H-like superfamily/Ribonuclease H"/>
    <property type="match status" value="1"/>
</dbReference>
<dbReference type="EMBL" id="LBVU01000004">
    <property type="protein sequence ID" value="KKQ91767.1"/>
    <property type="molecule type" value="Genomic_DNA"/>
</dbReference>
<dbReference type="InterPro" id="IPR038720">
    <property type="entry name" value="YprB_RNase_H-like_dom"/>
</dbReference>
<evidence type="ECO:0000259" key="1">
    <source>
        <dbReference type="Pfam" id="PF13482"/>
    </source>
</evidence>
<name>A0A0G0LL51_9BACT</name>
<proteinExistence type="predicted"/>
<accession>A0A0G0LL51</accession>
<dbReference type="Proteomes" id="UP000034774">
    <property type="component" value="Unassembled WGS sequence"/>
</dbReference>
<dbReference type="InterPro" id="IPR036397">
    <property type="entry name" value="RNaseH_sf"/>
</dbReference>
<sequence length="204" mass="23574">MAKMFEVIFDTETKKFFDEIDGYDASKLGVSIASVYSRTLDGDFKVIDGKMQSFWEKDFNEMFKLFERADRIIGFNSIGFDVPALSPYFPGHWSKLKHFDILDSIKKIEGKRVSLDSLAKATLGSRKNDSGENAVKYWKAGDTESLAKLRKYCEMDVEITTKIYDHALQNGFLKYIDFWNETHEVKLDFSYPKIDTTTIQNSLF</sequence>
<dbReference type="STRING" id="1618572.UT17_C0004G0115"/>
<reference evidence="2 3" key="1">
    <citation type="journal article" date="2015" name="Nature">
        <title>rRNA introns, odd ribosomes, and small enigmatic genomes across a large radiation of phyla.</title>
        <authorList>
            <person name="Brown C.T."/>
            <person name="Hug L.A."/>
            <person name="Thomas B.C."/>
            <person name="Sharon I."/>
            <person name="Castelle C.J."/>
            <person name="Singh A."/>
            <person name="Wilkins M.J."/>
            <person name="Williams K.H."/>
            <person name="Banfield J.F."/>
        </authorList>
    </citation>
    <scope>NUCLEOTIDE SEQUENCE [LARGE SCALE GENOMIC DNA]</scope>
</reference>
<organism evidence="2 3">
    <name type="scientific">Candidatus Woesebacteria bacterium GW2011_GWB1_39_10</name>
    <dbReference type="NCBI Taxonomy" id="1618572"/>
    <lineage>
        <taxon>Bacteria</taxon>
        <taxon>Candidatus Woeseibacteriota</taxon>
    </lineage>
</organism>
<dbReference type="GO" id="GO:0003676">
    <property type="term" value="F:nucleic acid binding"/>
    <property type="evidence" value="ECO:0007669"/>
    <property type="project" value="InterPro"/>
</dbReference>
<dbReference type="PATRIC" id="fig|1618572.3.peg.835"/>
<dbReference type="SUPFAM" id="SSF53098">
    <property type="entry name" value="Ribonuclease H-like"/>
    <property type="match status" value="1"/>
</dbReference>
<dbReference type="AlphaFoldDB" id="A0A0G0LL51"/>
<dbReference type="Pfam" id="PF13482">
    <property type="entry name" value="RNase_H_2"/>
    <property type="match status" value="1"/>
</dbReference>
<evidence type="ECO:0000313" key="3">
    <source>
        <dbReference type="Proteomes" id="UP000034774"/>
    </source>
</evidence>